<accession>A0A839RV32</accession>
<feature type="domain" description="DUF3846" evidence="1">
    <location>
        <begin position="1"/>
        <end position="106"/>
    </location>
</feature>
<keyword evidence="3" id="KW-1185">Reference proteome</keyword>
<dbReference type="EMBL" id="JACHWS010000006">
    <property type="protein sequence ID" value="MBB3040106.1"/>
    <property type="molecule type" value="Genomic_DNA"/>
</dbReference>
<reference evidence="2 3" key="1">
    <citation type="submission" date="2020-08" db="EMBL/GenBank/DDBJ databases">
        <title>Sequencing the genomes of 1000 actinobacteria strains.</title>
        <authorList>
            <person name="Klenk H.-P."/>
        </authorList>
    </citation>
    <scope>NUCLEOTIDE SEQUENCE [LARGE SCALE GENOMIC DNA]</scope>
    <source>
        <strain evidence="2 3">DSM 45258</strain>
    </source>
</reference>
<evidence type="ECO:0000259" key="1">
    <source>
        <dbReference type="Pfam" id="PF12957"/>
    </source>
</evidence>
<comment type="caution">
    <text evidence="2">The sequence shown here is derived from an EMBL/GenBank/DDBJ whole genome shotgun (WGS) entry which is preliminary data.</text>
</comment>
<proteinExistence type="predicted"/>
<protein>
    <recommendedName>
        <fullName evidence="1">DUF3846 domain-containing protein</fullName>
    </recommendedName>
</protein>
<organism evidence="2 3">
    <name type="scientific">Hoyosella altamirensis</name>
    <dbReference type="NCBI Taxonomy" id="616997"/>
    <lineage>
        <taxon>Bacteria</taxon>
        <taxon>Bacillati</taxon>
        <taxon>Actinomycetota</taxon>
        <taxon>Actinomycetes</taxon>
        <taxon>Mycobacteriales</taxon>
        <taxon>Hoyosellaceae</taxon>
        <taxon>Hoyosella</taxon>
    </lineage>
</organism>
<evidence type="ECO:0000313" key="3">
    <source>
        <dbReference type="Proteomes" id="UP000567922"/>
    </source>
</evidence>
<sequence>MHALLITTDGTAEVINLTEKGSKLATLQHYCASGGNVDVVRLTSQLDMWVDDEGMYTSDINTTATRVAQRFGRCHQPYFGPVMLTGFTDNGDTTGLSIDQVRHLLDLASTPSRNTSHPGKGTSE</sequence>
<evidence type="ECO:0000313" key="2">
    <source>
        <dbReference type="EMBL" id="MBB3040106.1"/>
    </source>
</evidence>
<dbReference type="AlphaFoldDB" id="A0A839RV32"/>
<gene>
    <name evidence="2" type="ORF">FHU29_004601</name>
</gene>
<dbReference type="OrthoDB" id="5121495at2"/>
<dbReference type="Pfam" id="PF12957">
    <property type="entry name" value="DUF3846"/>
    <property type="match status" value="1"/>
</dbReference>
<dbReference type="RefSeq" id="WP_064442220.1">
    <property type="nucleotide sequence ID" value="NZ_BDDI01000021.1"/>
</dbReference>
<name>A0A839RV32_9ACTN</name>
<dbReference type="Proteomes" id="UP000567922">
    <property type="component" value="Unassembled WGS sequence"/>
</dbReference>
<dbReference type="InterPro" id="IPR024559">
    <property type="entry name" value="DUF3846"/>
</dbReference>